<comment type="caution">
    <text evidence="8">The sequence shown here is derived from an EMBL/GenBank/DDBJ whole genome shotgun (WGS) entry which is preliminary data.</text>
</comment>
<dbReference type="PANTHER" id="PTHR23520:SF5">
    <property type="entry name" value="TRANSPORTER, PUTATIVE (AFU_ORTHOLOGUE AFUA_3G04000)-RELATED"/>
    <property type="match status" value="1"/>
</dbReference>
<feature type="domain" description="Major facilitator superfamily (MFS) profile" evidence="7">
    <location>
        <begin position="66"/>
        <end position="457"/>
    </location>
</feature>
<gene>
    <name evidence="8" type="ORF">GQF01_25225</name>
</gene>
<dbReference type="InterPro" id="IPR036259">
    <property type="entry name" value="MFS_trans_sf"/>
</dbReference>
<dbReference type="PROSITE" id="PS50850">
    <property type="entry name" value="MFS"/>
    <property type="match status" value="1"/>
</dbReference>
<proteinExistence type="predicted"/>
<name>A0A6L8V550_9BACL</name>
<feature type="transmembrane region" description="Helical" evidence="6">
    <location>
        <begin position="349"/>
        <end position="375"/>
    </location>
</feature>
<dbReference type="PANTHER" id="PTHR23520">
    <property type="entry name" value="TRANSPORTER, PUTATIVE (AFU_ORTHOLOGUE AFUA_3G04000)-RELATED"/>
    <property type="match status" value="1"/>
</dbReference>
<dbReference type="Gene3D" id="1.20.1250.20">
    <property type="entry name" value="MFS general substrate transporter like domains"/>
    <property type="match status" value="1"/>
</dbReference>
<dbReference type="GO" id="GO:0022857">
    <property type="term" value="F:transmembrane transporter activity"/>
    <property type="evidence" value="ECO:0007669"/>
    <property type="project" value="InterPro"/>
</dbReference>
<keyword evidence="5 6" id="KW-0472">Membrane</keyword>
<feature type="transmembrane region" description="Helical" evidence="6">
    <location>
        <begin position="223"/>
        <end position="245"/>
    </location>
</feature>
<keyword evidence="3 6" id="KW-0812">Transmembrane</keyword>
<feature type="transmembrane region" description="Helical" evidence="6">
    <location>
        <begin position="105"/>
        <end position="124"/>
    </location>
</feature>
<feature type="transmembrane region" description="Helical" evidence="6">
    <location>
        <begin position="431"/>
        <end position="452"/>
    </location>
</feature>
<dbReference type="Pfam" id="PF07690">
    <property type="entry name" value="MFS_1"/>
    <property type="match status" value="1"/>
</dbReference>
<dbReference type="SUPFAM" id="SSF103473">
    <property type="entry name" value="MFS general substrate transporter"/>
    <property type="match status" value="1"/>
</dbReference>
<dbReference type="GO" id="GO:0005886">
    <property type="term" value="C:plasma membrane"/>
    <property type="evidence" value="ECO:0007669"/>
    <property type="project" value="UniProtKB-SubCell"/>
</dbReference>
<keyword evidence="4 6" id="KW-1133">Transmembrane helix</keyword>
<keyword evidence="9" id="KW-1185">Reference proteome</keyword>
<accession>A0A6L8V550</accession>
<evidence type="ECO:0000256" key="6">
    <source>
        <dbReference type="SAM" id="Phobius"/>
    </source>
</evidence>
<feature type="transmembrane region" description="Helical" evidence="6">
    <location>
        <begin position="131"/>
        <end position="149"/>
    </location>
</feature>
<feature type="transmembrane region" description="Helical" evidence="6">
    <location>
        <begin position="70"/>
        <end position="93"/>
    </location>
</feature>
<dbReference type="InterPro" id="IPR011701">
    <property type="entry name" value="MFS"/>
</dbReference>
<keyword evidence="2" id="KW-0813">Transport</keyword>
<feature type="transmembrane region" description="Helical" evidence="6">
    <location>
        <begin position="191"/>
        <end position="211"/>
    </location>
</feature>
<comment type="subcellular location">
    <subcellularLocation>
        <location evidence="1">Cell membrane</location>
        <topology evidence="1">Multi-pass membrane protein</topology>
    </subcellularLocation>
</comment>
<dbReference type="AlphaFoldDB" id="A0A6L8V550"/>
<evidence type="ECO:0000256" key="2">
    <source>
        <dbReference type="ARBA" id="ARBA00022448"/>
    </source>
</evidence>
<evidence type="ECO:0000313" key="9">
    <source>
        <dbReference type="Proteomes" id="UP000481087"/>
    </source>
</evidence>
<feature type="transmembrane region" description="Helical" evidence="6">
    <location>
        <begin position="315"/>
        <end position="337"/>
    </location>
</feature>
<evidence type="ECO:0000256" key="4">
    <source>
        <dbReference type="ARBA" id="ARBA00022989"/>
    </source>
</evidence>
<sequence>MLRARDWDQLLVIDDKAADWKGGIEESFLSVLNHLPQACKIGSYSKRKGAAMWSYTVGLFRDLSPGVKRFIATESLFGIGAGIFNLILNLHLLDLGFSKEDIGRITSLGALTVGLTSLPAGLVIKYIGRKTMLVIGMLLAFLALIIFGFGTGVGMITTAQLVWSLSISAIVNSEIQLIFQYCRTKKEETSAYSLLFAIFTLCTGIGTWLGGYLPLWLPGHSTLYQYAFFVAGGCLGLSGILRGWLLPSPNDRANASGKPSASAVSSSVRQKKAHAYSFMFLLALLIFNSGFTFGLLSPFLNVILKFRFGMEDGSISGLLALSGVFFFVGSILVPYLMEHMGSRNAFVFLFLYNIVVVGLMALTMPSSVFAILLMIRGTGFTMLNNMMDSECMSAVAEEDRNVFAGMRTVSRSIGNTIASYWAGYILAGNHYSSPFLLTAVALLAGFAVYMWFVQGKLAQRLLGQM</sequence>
<dbReference type="InterPro" id="IPR020846">
    <property type="entry name" value="MFS_dom"/>
</dbReference>
<protein>
    <submittedName>
        <fullName evidence="8">MFS transporter</fullName>
    </submittedName>
</protein>
<evidence type="ECO:0000256" key="1">
    <source>
        <dbReference type="ARBA" id="ARBA00004651"/>
    </source>
</evidence>
<evidence type="ECO:0000259" key="7">
    <source>
        <dbReference type="PROSITE" id="PS50850"/>
    </source>
</evidence>
<organism evidence="8 9">
    <name type="scientific">Paenibacillus silvestris</name>
    <dbReference type="NCBI Taxonomy" id="2606219"/>
    <lineage>
        <taxon>Bacteria</taxon>
        <taxon>Bacillati</taxon>
        <taxon>Bacillota</taxon>
        <taxon>Bacilli</taxon>
        <taxon>Bacillales</taxon>
        <taxon>Paenibacillaceae</taxon>
        <taxon>Paenibacillus</taxon>
    </lineage>
</organism>
<dbReference type="EMBL" id="WTUZ01000022">
    <property type="protein sequence ID" value="MZQ85425.1"/>
    <property type="molecule type" value="Genomic_DNA"/>
</dbReference>
<dbReference type="Proteomes" id="UP000481087">
    <property type="component" value="Unassembled WGS sequence"/>
</dbReference>
<feature type="transmembrane region" description="Helical" evidence="6">
    <location>
        <begin position="161"/>
        <end position="179"/>
    </location>
</feature>
<evidence type="ECO:0000313" key="8">
    <source>
        <dbReference type="EMBL" id="MZQ85425.1"/>
    </source>
</evidence>
<reference evidence="8 9" key="1">
    <citation type="submission" date="2019-12" db="EMBL/GenBank/DDBJ databases">
        <title>Paenibacillus sp. nov. sp. isolated from soil.</title>
        <authorList>
            <person name="Kim J."/>
            <person name="Jeong S.E."/>
            <person name="Jung H.S."/>
            <person name="Jeon C.O."/>
        </authorList>
    </citation>
    <scope>NUCLEOTIDE SEQUENCE [LARGE SCALE GENOMIC DNA]</scope>
    <source>
        <strain evidence="8 9">5J-6</strain>
    </source>
</reference>
<evidence type="ECO:0000256" key="3">
    <source>
        <dbReference type="ARBA" id="ARBA00022692"/>
    </source>
</evidence>
<dbReference type="RefSeq" id="WP_161409650.1">
    <property type="nucleotide sequence ID" value="NZ_WTUZ01000022.1"/>
</dbReference>
<feature type="transmembrane region" description="Helical" evidence="6">
    <location>
        <begin position="275"/>
        <end position="295"/>
    </location>
</feature>
<evidence type="ECO:0000256" key="5">
    <source>
        <dbReference type="ARBA" id="ARBA00023136"/>
    </source>
</evidence>